<gene>
    <name evidence="6" type="ORF">MPEBLZ_01925</name>
</gene>
<dbReference type="GO" id="GO:0004360">
    <property type="term" value="F:glutamine-fructose-6-phosphate transaminase (isomerizing) activity"/>
    <property type="evidence" value="ECO:0007669"/>
    <property type="project" value="UniProtKB-EC"/>
</dbReference>
<evidence type="ECO:0000256" key="4">
    <source>
        <dbReference type="ARBA" id="ARBA00022962"/>
    </source>
</evidence>
<dbReference type="Pfam" id="PF13537">
    <property type="entry name" value="GATase_7"/>
    <property type="match status" value="1"/>
</dbReference>
<comment type="caution">
    <text evidence="6">The sequence shown here is derived from an EMBL/GenBank/DDBJ whole genome shotgun (WGS) entry which is preliminary data.</text>
</comment>
<keyword evidence="4" id="KW-0315">Glutamine amidotransferase</keyword>
<evidence type="ECO:0000256" key="1">
    <source>
        <dbReference type="ARBA" id="ARBA00001031"/>
    </source>
</evidence>
<organism evidence="6 7">
    <name type="scientific">Candidatus Methanoperedens nitratireducens</name>
    <dbReference type="NCBI Taxonomy" id="1392998"/>
    <lineage>
        <taxon>Archaea</taxon>
        <taxon>Methanobacteriati</taxon>
        <taxon>Methanobacteriota</taxon>
        <taxon>Stenosarchaea group</taxon>
        <taxon>Methanomicrobia</taxon>
        <taxon>Methanosarcinales</taxon>
        <taxon>ANME-2 cluster</taxon>
        <taxon>Candidatus Methanoperedentaceae</taxon>
        <taxon>Candidatus Methanoperedens</taxon>
    </lineage>
</organism>
<keyword evidence="3 6" id="KW-0808">Transferase</keyword>
<name>A0A0P8C9T3_9EURY</name>
<keyword evidence="6" id="KW-0032">Aminotransferase</keyword>
<dbReference type="AlphaFoldDB" id="A0A0P8C9T3"/>
<reference evidence="6 7" key="1">
    <citation type="submission" date="2015-09" db="EMBL/GenBank/DDBJ databases">
        <title>A metagenomics-based metabolic model of nitrate-dependent anaerobic oxidation of methane by Methanoperedens-like archaea.</title>
        <authorList>
            <person name="Arshad A."/>
            <person name="Speth D.R."/>
            <person name="De Graaf R.M."/>
            <person name="Op Den Camp H.J."/>
            <person name="Jetten M.S."/>
            <person name="Welte C.U."/>
        </authorList>
    </citation>
    <scope>NUCLEOTIDE SEQUENCE [LARGE SCALE GENOMIC DNA]</scope>
</reference>
<dbReference type="Gene3D" id="3.60.20.10">
    <property type="entry name" value="Glutamine Phosphoribosylpyrophosphate, subunit 1, domain 1"/>
    <property type="match status" value="1"/>
</dbReference>
<evidence type="ECO:0000256" key="2">
    <source>
        <dbReference type="ARBA" id="ARBA00012916"/>
    </source>
</evidence>
<evidence type="ECO:0000256" key="3">
    <source>
        <dbReference type="ARBA" id="ARBA00022679"/>
    </source>
</evidence>
<accession>A0A0P8C9T3</accession>
<dbReference type="EC" id="2.6.1.16" evidence="2"/>
<proteinExistence type="predicted"/>
<dbReference type="Proteomes" id="UP000050360">
    <property type="component" value="Unassembled WGS sequence"/>
</dbReference>
<evidence type="ECO:0000313" key="7">
    <source>
        <dbReference type="Proteomes" id="UP000050360"/>
    </source>
</evidence>
<dbReference type="InterPro" id="IPR029055">
    <property type="entry name" value="Ntn_hydrolases_N"/>
</dbReference>
<dbReference type="SUPFAM" id="SSF56235">
    <property type="entry name" value="N-terminal nucleophile aminohydrolases (Ntn hydrolases)"/>
    <property type="match status" value="1"/>
</dbReference>
<protein>
    <recommendedName>
        <fullName evidence="2">glutamine--fructose-6-phosphate transaminase (isomerizing)</fullName>
        <ecNumber evidence="2">2.6.1.16</ecNumber>
    </recommendedName>
</protein>
<sequence>MCGIFGIAVRNDSNIDSKQLKSIVTDLFKLSESRGKEAAGVAINSDKDIKVYKGPVPASVLINSKEFNEILDSALNISNKKLKYAQPVTIIGHSRLVTNGARQVIENNQPVIKDGIVGIHNGIIVNNEEIWNKFPFLDKKYEVDTEILLSLIRYFYNHQNSLVNAIKESFRLIKGTASIALLFNDINHLLLATNNGSLYLCKNSEGNIYIFASERYILNRLIKQQKLQKILGDYEILQVRPGTGYFINIHNPDLVKIELNKKEFVNYSIEKCNSLKNINILFPNIRNVELEKNTINQIQNILNNNGNTSKNNNGNTNKNNNNFPQVRSFKTSIKRCTKCLLPETMPFIEYDVKGVCNYCRNHKKIEVMGKDALEKIAAKYRSKTKDPDCIVAFSGGRDSSYGLHYVKNVLNMNPITYTYDWGMVTDLARRNIARMCGKLGVENILVSADINKKRENIRKNVNAWLKKPDLGMIPLFMAGDKQYFYYANKLMEETGIELVILCENMLENTFFKSGYCGIKPGFGGEHTYSLAGINKIKLAAYYLNQYIRNPSYINSSIFDTMSAYFSYYMMPHEYLNLYRYIEWNELEIESTLIREYEWELAPDTRTTWRIGDGTAAFYNYIYRAITGFTENDTFRSNQIREGMITREKALELVEDENKPRYESIKWYCDTIGINFDETLEIINSIPGIYENRPGFKVGNGGNK</sequence>
<evidence type="ECO:0000259" key="5">
    <source>
        <dbReference type="PROSITE" id="PS51278"/>
    </source>
</evidence>
<dbReference type="InterPro" id="IPR017932">
    <property type="entry name" value="GATase_2_dom"/>
</dbReference>
<dbReference type="CDD" id="cd00352">
    <property type="entry name" value="Gn_AT_II"/>
    <property type="match status" value="1"/>
</dbReference>
<evidence type="ECO:0000313" key="6">
    <source>
        <dbReference type="EMBL" id="KPQ43542.1"/>
    </source>
</evidence>
<feature type="domain" description="Glutamine amidotransferase type-2" evidence="5">
    <location>
        <begin position="2"/>
        <end position="250"/>
    </location>
</feature>
<dbReference type="InterPro" id="IPR014729">
    <property type="entry name" value="Rossmann-like_a/b/a_fold"/>
</dbReference>
<dbReference type="PANTHER" id="PTHR10937">
    <property type="entry name" value="GLUCOSAMINE--FRUCTOSE-6-PHOSPHATE AMINOTRANSFERASE, ISOMERIZING"/>
    <property type="match status" value="1"/>
</dbReference>
<comment type="catalytic activity">
    <reaction evidence="1">
        <text>D-fructose 6-phosphate + L-glutamine = D-glucosamine 6-phosphate + L-glutamate</text>
        <dbReference type="Rhea" id="RHEA:13237"/>
        <dbReference type="ChEBI" id="CHEBI:29985"/>
        <dbReference type="ChEBI" id="CHEBI:58359"/>
        <dbReference type="ChEBI" id="CHEBI:58725"/>
        <dbReference type="ChEBI" id="CHEBI:61527"/>
        <dbReference type="EC" id="2.6.1.16"/>
    </reaction>
</comment>
<dbReference type="SUPFAM" id="SSF52402">
    <property type="entry name" value="Adenine nucleotide alpha hydrolases-like"/>
    <property type="match status" value="1"/>
</dbReference>
<dbReference type="Gene3D" id="3.40.50.620">
    <property type="entry name" value="HUPs"/>
    <property type="match status" value="1"/>
</dbReference>
<dbReference type="EMBL" id="LKCM01000139">
    <property type="protein sequence ID" value="KPQ43542.1"/>
    <property type="molecule type" value="Genomic_DNA"/>
</dbReference>
<dbReference type="PROSITE" id="PS51278">
    <property type="entry name" value="GATASE_TYPE_2"/>
    <property type="match status" value="1"/>
</dbReference>